<dbReference type="InterPro" id="IPR038330">
    <property type="entry name" value="TspO/MBR-related_sf"/>
</dbReference>
<comment type="caution">
    <text evidence="2">The sequence shown here is derived from an EMBL/GenBank/DDBJ whole genome shotgun (WGS) entry which is preliminary data.</text>
</comment>
<feature type="transmembrane region" description="Helical" evidence="1">
    <location>
        <begin position="149"/>
        <end position="172"/>
    </location>
</feature>
<evidence type="ECO:0000313" key="3">
    <source>
        <dbReference type="Proteomes" id="UP000526408"/>
    </source>
</evidence>
<dbReference type="RefSeq" id="WP_168621856.1">
    <property type="nucleotide sequence ID" value="NZ_JAAZQQ010000001.1"/>
</dbReference>
<feature type="transmembrane region" description="Helical" evidence="1">
    <location>
        <begin position="203"/>
        <end position="219"/>
    </location>
</feature>
<organism evidence="2 3">
    <name type="scientific">Roseicyclus persicicus</name>
    <dbReference type="NCBI Taxonomy" id="2650661"/>
    <lineage>
        <taxon>Bacteria</taxon>
        <taxon>Pseudomonadati</taxon>
        <taxon>Pseudomonadota</taxon>
        <taxon>Alphaproteobacteria</taxon>
        <taxon>Rhodobacterales</taxon>
        <taxon>Roseobacteraceae</taxon>
        <taxon>Roseicyclus</taxon>
    </lineage>
</organism>
<feature type="transmembrane region" description="Helical" evidence="1">
    <location>
        <begin position="178"/>
        <end position="196"/>
    </location>
</feature>
<keyword evidence="1" id="KW-0812">Transmembrane</keyword>
<name>A0A7X6GXU6_9RHOB</name>
<accession>A0A7X6GXU6</accession>
<dbReference type="Proteomes" id="UP000526408">
    <property type="component" value="Unassembled WGS sequence"/>
</dbReference>
<feature type="transmembrane region" description="Helical" evidence="1">
    <location>
        <begin position="121"/>
        <end position="137"/>
    </location>
</feature>
<feature type="transmembrane region" description="Helical" evidence="1">
    <location>
        <begin position="95"/>
        <end position="115"/>
    </location>
</feature>
<reference evidence="2 3" key="1">
    <citation type="submission" date="2020-04" db="EMBL/GenBank/DDBJ databases">
        <authorList>
            <person name="Yoon J."/>
        </authorList>
    </citation>
    <scope>NUCLEOTIDE SEQUENCE [LARGE SCALE GENOMIC DNA]</scope>
    <source>
        <strain evidence="2 3">KMU-115</strain>
    </source>
</reference>
<feature type="transmembrane region" description="Helical" evidence="1">
    <location>
        <begin position="21"/>
        <end position="40"/>
    </location>
</feature>
<sequence>MPDLDLERPDDPRDTARLKAVLVLVATIAFVLSPLLTQPFTGFPPELLPVPVEQPPIQPAGYAFSIWGVIYLWLLAAAGYGLVKRDTAPDWDAGRWGLFLSTALGASWIGVALTAPVTATLFIWIMLGGALWALMRAPARDRGWNALPLGLYAGWLTAASCVALGTVAMGHGLGGETALSWAGLALALALAVPLTLRLRVPTYPIAVAWALIGVVAANATTAPALAGAAAGGAAGLICLALKQSRA</sequence>
<dbReference type="AlphaFoldDB" id="A0A7X6GXU6"/>
<evidence type="ECO:0000256" key="1">
    <source>
        <dbReference type="SAM" id="Phobius"/>
    </source>
</evidence>
<evidence type="ECO:0000313" key="2">
    <source>
        <dbReference type="EMBL" id="NKX43493.1"/>
    </source>
</evidence>
<keyword evidence="3" id="KW-1185">Reference proteome</keyword>
<dbReference type="EMBL" id="JAAZQQ010000001">
    <property type="protein sequence ID" value="NKX43493.1"/>
    <property type="molecule type" value="Genomic_DNA"/>
</dbReference>
<keyword evidence="1" id="KW-0472">Membrane</keyword>
<gene>
    <name evidence="2" type="ORF">HCU73_02735</name>
</gene>
<feature type="transmembrane region" description="Helical" evidence="1">
    <location>
        <begin position="60"/>
        <end position="83"/>
    </location>
</feature>
<keyword evidence="1" id="KW-1133">Transmembrane helix</keyword>
<dbReference type="Gene3D" id="1.20.1260.100">
    <property type="entry name" value="TspO/MBR protein"/>
    <property type="match status" value="1"/>
</dbReference>
<protein>
    <submittedName>
        <fullName evidence="2">Tryptophan-rich sensory protein</fullName>
    </submittedName>
</protein>
<proteinExistence type="predicted"/>